<feature type="compositionally biased region" description="Basic and acidic residues" evidence="1">
    <location>
        <begin position="363"/>
        <end position="382"/>
    </location>
</feature>
<gene>
    <name evidence="2" type="ORF">NLU13_6001</name>
</gene>
<feature type="compositionally biased region" description="Basic and acidic residues" evidence="1">
    <location>
        <begin position="51"/>
        <end position="73"/>
    </location>
</feature>
<feature type="region of interest" description="Disordered" evidence="1">
    <location>
        <begin position="1"/>
        <end position="144"/>
    </location>
</feature>
<comment type="caution">
    <text evidence="2">The sequence shown here is derived from an EMBL/GenBank/DDBJ whole genome shotgun (WGS) entry which is preliminary data.</text>
</comment>
<proteinExistence type="predicted"/>
<feature type="compositionally biased region" description="Basic and acidic residues" evidence="1">
    <location>
        <begin position="171"/>
        <end position="186"/>
    </location>
</feature>
<dbReference type="EMBL" id="JAPDFR010000005">
    <property type="protein sequence ID" value="KAK0386164.1"/>
    <property type="molecule type" value="Genomic_DNA"/>
</dbReference>
<name>A0AA39L704_SARSR</name>
<feature type="compositionally biased region" description="Basic and acidic residues" evidence="1">
    <location>
        <begin position="80"/>
        <end position="105"/>
    </location>
</feature>
<accession>A0AA39L704</accession>
<feature type="region of interest" description="Disordered" evidence="1">
    <location>
        <begin position="339"/>
        <end position="414"/>
    </location>
</feature>
<organism evidence="2 3">
    <name type="scientific">Sarocladium strictum</name>
    <name type="common">Black bundle disease fungus</name>
    <name type="synonym">Acremonium strictum</name>
    <dbReference type="NCBI Taxonomy" id="5046"/>
    <lineage>
        <taxon>Eukaryota</taxon>
        <taxon>Fungi</taxon>
        <taxon>Dikarya</taxon>
        <taxon>Ascomycota</taxon>
        <taxon>Pezizomycotina</taxon>
        <taxon>Sordariomycetes</taxon>
        <taxon>Hypocreomycetidae</taxon>
        <taxon>Hypocreales</taxon>
        <taxon>Sarocladiaceae</taxon>
        <taxon>Sarocladium</taxon>
    </lineage>
</organism>
<keyword evidence="3" id="KW-1185">Reference proteome</keyword>
<evidence type="ECO:0000313" key="2">
    <source>
        <dbReference type="EMBL" id="KAK0386164.1"/>
    </source>
</evidence>
<feature type="region of interest" description="Disordered" evidence="1">
    <location>
        <begin position="171"/>
        <end position="259"/>
    </location>
</feature>
<feature type="compositionally biased region" description="Basic and acidic residues" evidence="1">
    <location>
        <begin position="18"/>
        <end position="28"/>
    </location>
</feature>
<reference evidence="2" key="1">
    <citation type="submission" date="2022-10" db="EMBL/GenBank/DDBJ databases">
        <title>Determination and structural analysis of whole genome sequence of Sarocladium strictum F4-1.</title>
        <authorList>
            <person name="Hu L."/>
            <person name="Jiang Y."/>
        </authorList>
    </citation>
    <scope>NUCLEOTIDE SEQUENCE</scope>
    <source>
        <strain evidence="2">F4-1</strain>
    </source>
</reference>
<dbReference type="AlphaFoldDB" id="A0AA39L704"/>
<feature type="compositionally biased region" description="Basic and acidic residues" evidence="1">
    <location>
        <begin position="346"/>
        <end position="356"/>
    </location>
</feature>
<evidence type="ECO:0000313" key="3">
    <source>
        <dbReference type="Proteomes" id="UP001175261"/>
    </source>
</evidence>
<sequence>MSSNADQEHPPAQSRKRTRDDPGHEMQGRKRQKTFRQPSESVETIDLVSDNDEKAVRRTKEQAVPKRESHPADEDGEHQDEEKTKQVSKEHKKHIEIVDLTRDSPEPATAPPEQHTSRTGSKPASVPNFEKDNPAATQFELARRHFTKHGTADVREDGLPKDVIRALRLVRRLEKEANESPEDAMKRMRNKTRSKIKELSRGSLKSSSGDTAGQPWILPNRLDAFVDKDDADDDKWSEGDEAATQDVTRKPGSCTGPKRRRRIPWLEQCGWDKAEVYDKIVDMQAEKFEAAKLGINKDLWEQYKIDHPNWKEEEAEKAVKLREQRQLKCKQLAKERAFKRRGTLQKAEEKASAESRKLKRAQMGKEARLGAREPEAPEKLEAQDAAEPEGNFDLDDWDFSDGDVAEDEAEKEGE</sequence>
<feature type="compositionally biased region" description="Acidic residues" evidence="1">
    <location>
        <begin position="384"/>
        <end position="414"/>
    </location>
</feature>
<feature type="compositionally biased region" description="Basic and acidic residues" evidence="1">
    <location>
        <begin position="224"/>
        <end position="238"/>
    </location>
</feature>
<evidence type="ECO:0000256" key="1">
    <source>
        <dbReference type="SAM" id="MobiDB-lite"/>
    </source>
</evidence>
<dbReference type="Proteomes" id="UP001175261">
    <property type="component" value="Unassembled WGS sequence"/>
</dbReference>
<protein>
    <submittedName>
        <fullName evidence="2">Uncharacterized protein</fullName>
    </submittedName>
</protein>